<accession>A0A1H5VTM2</accession>
<gene>
    <name evidence="2" type="ORF">SAMN04489712_102456</name>
</gene>
<sequence length="223" mass="23764">MPARVVTLSATFGAGGSVIGPAVAERLGVPFVDRAVPATVAAEIGCTLEEALAHDDRAEHGLGRILAGAARVPVVALGGMDVHLSDRALVPAEEFVARTEQVIRQIADGGGVILGRAAAVVLGDRLGVLHVRLDGPVDRRLERALRDFADEPGPGPGRERTEAERRRSVRRALDDNDRARTAYVRHFYRVDPASPRLYHLVIDSTRLPVDAVTELIVSAADAV</sequence>
<dbReference type="InterPro" id="IPR027417">
    <property type="entry name" value="P-loop_NTPase"/>
</dbReference>
<dbReference type="Pfam" id="PF13189">
    <property type="entry name" value="Cytidylate_kin2"/>
    <property type="match status" value="1"/>
</dbReference>
<keyword evidence="2" id="KW-0808">Transferase</keyword>
<dbReference type="Gene3D" id="3.40.50.300">
    <property type="entry name" value="P-loop containing nucleotide triphosphate hydrolases"/>
    <property type="match status" value="1"/>
</dbReference>
<feature type="compositionally biased region" description="Basic and acidic residues" evidence="1">
    <location>
        <begin position="157"/>
        <end position="172"/>
    </location>
</feature>
<protein>
    <submittedName>
        <fullName evidence="2">Cytidylate kinase</fullName>
    </submittedName>
</protein>
<dbReference type="RefSeq" id="WP_103936707.1">
    <property type="nucleotide sequence ID" value="NZ_FNVO01000002.1"/>
</dbReference>
<dbReference type="EMBL" id="FNVO01000002">
    <property type="protein sequence ID" value="SEF90642.1"/>
    <property type="molecule type" value="Genomic_DNA"/>
</dbReference>
<dbReference type="AlphaFoldDB" id="A0A1H5VTM2"/>
<organism evidence="2 3">
    <name type="scientific">Thermomonospora echinospora</name>
    <dbReference type="NCBI Taxonomy" id="1992"/>
    <lineage>
        <taxon>Bacteria</taxon>
        <taxon>Bacillati</taxon>
        <taxon>Actinomycetota</taxon>
        <taxon>Actinomycetes</taxon>
        <taxon>Streptosporangiales</taxon>
        <taxon>Thermomonosporaceae</taxon>
        <taxon>Thermomonospora</taxon>
    </lineage>
</organism>
<dbReference type="SUPFAM" id="SSF52540">
    <property type="entry name" value="P-loop containing nucleoside triphosphate hydrolases"/>
    <property type="match status" value="1"/>
</dbReference>
<dbReference type="GO" id="GO:0016301">
    <property type="term" value="F:kinase activity"/>
    <property type="evidence" value="ECO:0007669"/>
    <property type="project" value="UniProtKB-KW"/>
</dbReference>
<evidence type="ECO:0000313" key="3">
    <source>
        <dbReference type="Proteomes" id="UP000236723"/>
    </source>
</evidence>
<keyword evidence="2" id="KW-0418">Kinase</keyword>
<proteinExistence type="predicted"/>
<keyword evidence="3" id="KW-1185">Reference proteome</keyword>
<dbReference type="OrthoDB" id="3823243at2"/>
<name>A0A1H5VTM2_9ACTN</name>
<dbReference type="Proteomes" id="UP000236723">
    <property type="component" value="Unassembled WGS sequence"/>
</dbReference>
<reference evidence="3" key="1">
    <citation type="submission" date="2016-10" db="EMBL/GenBank/DDBJ databases">
        <authorList>
            <person name="Varghese N."/>
            <person name="Submissions S."/>
        </authorList>
    </citation>
    <scope>NUCLEOTIDE SEQUENCE [LARGE SCALE GENOMIC DNA]</scope>
    <source>
        <strain evidence="3">DSM 43163</strain>
    </source>
</reference>
<evidence type="ECO:0000313" key="2">
    <source>
        <dbReference type="EMBL" id="SEF90642.1"/>
    </source>
</evidence>
<evidence type="ECO:0000256" key="1">
    <source>
        <dbReference type="SAM" id="MobiDB-lite"/>
    </source>
</evidence>
<feature type="region of interest" description="Disordered" evidence="1">
    <location>
        <begin position="147"/>
        <end position="172"/>
    </location>
</feature>